<evidence type="ECO:0000313" key="2">
    <source>
        <dbReference type="Proteomes" id="UP000827986"/>
    </source>
</evidence>
<comment type="caution">
    <text evidence="1">The sequence shown here is derived from an EMBL/GenBank/DDBJ whole genome shotgun (WGS) entry which is preliminary data.</text>
</comment>
<evidence type="ECO:0000313" key="1">
    <source>
        <dbReference type="EMBL" id="KAH1178067.1"/>
    </source>
</evidence>
<keyword evidence="2" id="KW-1185">Reference proteome</keyword>
<dbReference type="AlphaFoldDB" id="A0A9D3XEB0"/>
<organism evidence="1 2">
    <name type="scientific">Mauremys mutica</name>
    <name type="common">yellowpond turtle</name>
    <dbReference type="NCBI Taxonomy" id="74926"/>
    <lineage>
        <taxon>Eukaryota</taxon>
        <taxon>Metazoa</taxon>
        <taxon>Chordata</taxon>
        <taxon>Craniata</taxon>
        <taxon>Vertebrata</taxon>
        <taxon>Euteleostomi</taxon>
        <taxon>Archelosauria</taxon>
        <taxon>Testudinata</taxon>
        <taxon>Testudines</taxon>
        <taxon>Cryptodira</taxon>
        <taxon>Durocryptodira</taxon>
        <taxon>Testudinoidea</taxon>
        <taxon>Geoemydidae</taxon>
        <taxon>Geoemydinae</taxon>
        <taxon>Mauremys</taxon>
    </lineage>
</organism>
<protein>
    <submittedName>
        <fullName evidence="1">Uncharacterized protein</fullName>
    </submittedName>
</protein>
<sequence>MLHEVLHLDMTAKAALLMSCFQINVNSPVTNATFMAPRATNHLPPTFYPSDVHGTIIEACTSIIIKINHFTSRIQPQYNRHVSFNSNEINQCLLACRYSKNKYSLINVFLITFMYRGYIGHEGPLIQQQSYRLQ</sequence>
<name>A0A9D3XEB0_9SAUR</name>
<dbReference type="Proteomes" id="UP000827986">
    <property type="component" value="Unassembled WGS sequence"/>
</dbReference>
<proteinExistence type="predicted"/>
<dbReference type="EMBL" id="JAHDVG010000474">
    <property type="protein sequence ID" value="KAH1178067.1"/>
    <property type="molecule type" value="Genomic_DNA"/>
</dbReference>
<accession>A0A9D3XEB0</accession>
<reference evidence="1" key="1">
    <citation type="submission" date="2021-09" db="EMBL/GenBank/DDBJ databases">
        <title>The genome of Mauremys mutica provides insights into the evolution of semi-aquatic lifestyle.</title>
        <authorList>
            <person name="Gong S."/>
            <person name="Gao Y."/>
        </authorList>
    </citation>
    <scope>NUCLEOTIDE SEQUENCE</scope>
    <source>
        <strain evidence="1">MM-2020</strain>
        <tissue evidence="1">Muscle</tissue>
    </source>
</reference>
<gene>
    <name evidence="1" type="ORF">KIL84_011769</name>
</gene>